<gene>
    <name evidence="2" type="ORF">NB700_001241</name>
</gene>
<evidence type="ECO:0000313" key="3">
    <source>
        <dbReference type="Proteomes" id="UP001320843"/>
    </source>
</evidence>
<feature type="transmembrane region" description="Helical" evidence="1">
    <location>
        <begin position="21"/>
        <end position="38"/>
    </location>
</feature>
<organism evidence="2 3">
    <name type="scientific">Xanthomonas sacchari</name>
    <dbReference type="NCBI Taxonomy" id="56458"/>
    <lineage>
        <taxon>Bacteria</taxon>
        <taxon>Pseudomonadati</taxon>
        <taxon>Pseudomonadota</taxon>
        <taxon>Gammaproteobacteria</taxon>
        <taxon>Lysobacterales</taxon>
        <taxon>Lysobacteraceae</taxon>
        <taxon>Xanthomonas</taxon>
    </lineage>
</organism>
<sequence length="164" mass="17866">MDAPTAPQSRQASASQRRHGIAALVWTIALCCHVYLGLIRPAPTFGGSGVLSASNQAALGLLTLLVLATTPSAWRWLYQRRYRTGAEPVRIPVRAGRVALLCPLAFAAWQCLSSLRRHVDANNTLLALSLLFLVAGLLTLPNAWQWLRQARRSTNVSEPNSSAR</sequence>
<accession>A0ABT3DT60</accession>
<name>A0ABT3DT60_9XANT</name>
<dbReference type="Proteomes" id="UP001320843">
    <property type="component" value="Unassembled WGS sequence"/>
</dbReference>
<keyword evidence="1" id="KW-0472">Membrane</keyword>
<keyword evidence="1" id="KW-0812">Transmembrane</keyword>
<keyword evidence="3" id="KW-1185">Reference proteome</keyword>
<proteinExistence type="predicted"/>
<evidence type="ECO:0000313" key="2">
    <source>
        <dbReference type="EMBL" id="MCW0398685.1"/>
    </source>
</evidence>
<comment type="caution">
    <text evidence="2">The sequence shown here is derived from an EMBL/GenBank/DDBJ whole genome shotgun (WGS) entry which is preliminary data.</text>
</comment>
<evidence type="ECO:0000256" key="1">
    <source>
        <dbReference type="SAM" id="Phobius"/>
    </source>
</evidence>
<feature type="transmembrane region" description="Helical" evidence="1">
    <location>
        <begin position="98"/>
        <end position="119"/>
    </location>
</feature>
<feature type="transmembrane region" description="Helical" evidence="1">
    <location>
        <begin position="125"/>
        <end position="144"/>
    </location>
</feature>
<dbReference type="RefSeq" id="WP_267083212.1">
    <property type="nucleotide sequence ID" value="NZ_CP099530.1"/>
</dbReference>
<dbReference type="EMBL" id="JANFWR010000006">
    <property type="protein sequence ID" value="MCW0398685.1"/>
    <property type="molecule type" value="Genomic_DNA"/>
</dbReference>
<evidence type="ECO:0008006" key="4">
    <source>
        <dbReference type="Google" id="ProtNLM"/>
    </source>
</evidence>
<protein>
    <recommendedName>
        <fullName evidence="4">Transmembrane protein</fullName>
    </recommendedName>
</protein>
<feature type="transmembrane region" description="Helical" evidence="1">
    <location>
        <begin position="58"/>
        <end position="77"/>
    </location>
</feature>
<keyword evidence="1" id="KW-1133">Transmembrane helix</keyword>
<reference evidence="2 3" key="1">
    <citation type="submission" date="2022-06" db="EMBL/GenBank/DDBJ databases">
        <title>Dynamics of rice microbiomes reveals core vertical transmitted seed endophytes.</title>
        <authorList>
            <person name="Liao K."/>
            <person name="Zhang X."/>
        </authorList>
    </citation>
    <scope>NUCLEOTIDE SEQUENCE [LARGE SCALE GENOMIC DNA]</scope>
    <source>
        <strain evidence="2 3">YT10-10-1</strain>
    </source>
</reference>